<dbReference type="AlphaFoldDB" id="A0A4Y1MW17"/>
<dbReference type="InterPro" id="IPR044000">
    <property type="entry name" value="Phage_tube_2"/>
</dbReference>
<dbReference type="RefSeq" id="WP_314215249.1">
    <property type="nucleotide sequence ID" value="NZ_CP025189.1"/>
</dbReference>
<reference evidence="2" key="1">
    <citation type="submission" date="2017-12" db="EMBL/GenBank/DDBJ databases">
        <authorList>
            <person name="Martens C."/>
            <person name="Dahlstrom E."/>
            <person name="Barbian K."/>
            <person name="Sykora L."/>
            <person name="Ricklefs S."/>
            <person name="Bruno D."/>
            <person name="Anzick I."/>
            <person name="Myles I."/>
            <person name="Datta S.K."/>
        </authorList>
    </citation>
    <scope>NUCLEOTIDE SEQUENCE</scope>
    <source>
        <strain evidence="2">AD2</strain>
    </source>
</reference>
<protein>
    <recommendedName>
        <fullName evidence="3">Phage tail protein</fullName>
    </recommendedName>
</protein>
<gene>
    <name evidence="2" type="ORF">RADP37_04827</name>
</gene>
<feature type="region of interest" description="Disordered" evidence="1">
    <location>
        <begin position="1"/>
        <end position="24"/>
    </location>
</feature>
<name>A0A4Y1MW17_9PROT</name>
<proteinExistence type="predicted"/>
<sequence length="319" mass="33120">MGTGTGAGFRLYSKEEPTPGTAATGNYDQLPCFTFTPVGQTDVAQDQILSANTSRDAGTPYQDGPQQVTGEGRVPMDTVHIGKWLKLLLGAPTTTGTAPNYTHVFKSGGSALPARSFEKAFPAVPSFYMLTGARANTLALTSQPRGGADATFGLIGLAEADPTTVSGAGVPVVTPFTRFMRNTGVVKRVGTTLAGVTSATLNFSNNMAAAEALRSDRRVEDIDFGQCTASGAVTLRFYDDAIQAAAKAFTASALELSWAIDVNTSIAFLLGQTYFQAKGPAVTGPGAITRDYSYQAGNDGTAGVSLLAVTLKNQVASYA</sequence>
<accession>A0A4Y1MW17</accession>
<evidence type="ECO:0008006" key="3">
    <source>
        <dbReference type="Google" id="ProtNLM"/>
    </source>
</evidence>
<evidence type="ECO:0000313" key="2">
    <source>
        <dbReference type="EMBL" id="AWV21713.1"/>
    </source>
</evidence>
<organism evidence="2">
    <name type="scientific">Roseomonas mucosa</name>
    <dbReference type="NCBI Taxonomy" id="207340"/>
    <lineage>
        <taxon>Bacteria</taxon>
        <taxon>Pseudomonadati</taxon>
        <taxon>Pseudomonadota</taxon>
        <taxon>Alphaproteobacteria</taxon>
        <taxon>Acetobacterales</taxon>
        <taxon>Roseomonadaceae</taxon>
        <taxon>Roseomonas</taxon>
    </lineage>
</organism>
<dbReference type="EMBL" id="CP025189">
    <property type="protein sequence ID" value="AWV21713.1"/>
    <property type="molecule type" value="Genomic_DNA"/>
</dbReference>
<dbReference type="Pfam" id="PF18906">
    <property type="entry name" value="Phage_tube_2"/>
    <property type="match status" value="1"/>
</dbReference>
<feature type="region of interest" description="Disordered" evidence="1">
    <location>
        <begin position="52"/>
        <end position="71"/>
    </location>
</feature>
<evidence type="ECO:0000256" key="1">
    <source>
        <dbReference type="SAM" id="MobiDB-lite"/>
    </source>
</evidence>